<proteinExistence type="predicted"/>
<dbReference type="Proteomes" id="UP000245370">
    <property type="component" value="Unassembled WGS sequence"/>
</dbReference>
<dbReference type="EMBL" id="QFRJ01000002">
    <property type="protein sequence ID" value="PWH86542.1"/>
    <property type="molecule type" value="Genomic_DNA"/>
</dbReference>
<name>A0A2U2XFG2_9FLAO</name>
<evidence type="ECO:0000313" key="1">
    <source>
        <dbReference type="EMBL" id="PWH86542.1"/>
    </source>
</evidence>
<dbReference type="RefSeq" id="WP_109358654.1">
    <property type="nucleotide sequence ID" value="NZ_QFRJ01000002.1"/>
</dbReference>
<reference evidence="1 2" key="1">
    <citation type="submission" date="2018-05" db="EMBL/GenBank/DDBJ databases">
        <title>Brumimicrobium oceani sp. nov., isolated from coastal sediment.</title>
        <authorList>
            <person name="Kou Y."/>
        </authorList>
    </citation>
    <scope>NUCLEOTIDE SEQUENCE [LARGE SCALE GENOMIC DNA]</scope>
    <source>
        <strain evidence="1 2">C305</strain>
    </source>
</reference>
<sequence>MRQFFLLLFFFIVYFSYGQHPPITPKPEHSFSLAGGVFAQTGTKDYAGVSSSLTYQVLFPNRYIFGLEFKTDQSFFKSFYSSNPNKTLWSRVEGYSGTIQIGVNLLRRKKLDFAMFVIPHFNYQKYINKVHIKDIDEYQFSHRSETYFFLPLLLFRAELYYRQSELHGFGLVADVSTDFEADGLGDVLGAGIFAIGRFMLSYRYTLPIRDD</sequence>
<reference evidence="1 2" key="2">
    <citation type="submission" date="2018-05" db="EMBL/GenBank/DDBJ databases">
        <authorList>
            <person name="Lanie J.A."/>
            <person name="Ng W.-L."/>
            <person name="Kazmierczak K.M."/>
            <person name="Andrzejewski T.M."/>
            <person name="Davidsen T.M."/>
            <person name="Wayne K.J."/>
            <person name="Tettelin H."/>
            <person name="Glass J.I."/>
            <person name="Rusch D."/>
            <person name="Podicherti R."/>
            <person name="Tsui H.-C.T."/>
            <person name="Winkler M.E."/>
        </authorList>
    </citation>
    <scope>NUCLEOTIDE SEQUENCE [LARGE SCALE GENOMIC DNA]</scope>
    <source>
        <strain evidence="1 2">C305</strain>
    </source>
</reference>
<comment type="caution">
    <text evidence="1">The sequence shown here is derived from an EMBL/GenBank/DDBJ whole genome shotgun (WGS) entry which is preliminary data.</text>
</comment>
<dbReference type="AlphaFoldDB" id="A0A2U2XFG2"/>
<gene>
    <name evidence="1" type="ORF">DIT68_04710</name>
</gene>
<keyword evidence="2" id="KW-1185">Reference proteome</keyword>
<evidence type="ECO:0000313" key="2">
    <source>
        <dbReference type="Proteomes" id="UP000245370"/>
    </source>
</evidence>
<protein>
    <submittedName>
        <fullName evidence="1">Uncharacterized protein</fullName>
    </submittedName>
</protein>
<accession>A0A2U2XFG2</accession>
<organism evidence="1 2">
    <name type="scientific">Brumimicrobium oceani</name>
    <dbReference type="NCBI Taxonomy" id="2100725"/>
    <lineage>
        <taxon>Bacteria</taxon>
        <taxon>Pseudomonadati</taxon>
        <taxon>Bacteroidota</taxon>
        <taxon>Flavobacteriia</taxon>
        <taxon>Flavobacteriales</taxon>
        <taxon>Crocinitomicaceae</taxon>
        <taxon>Brumimicrobium</taxon>
    </lineage>
</organism>